<dbReference type="EnsemblBacteria" id="CAI49145">
    <property type="protein sequence ID" value="CAI49145"/>
    <property type="gene ID" value="NP_2108A"/>
</dbReference>
<dbReference type="EMBL" id="CR936257">
    <property type="protein sequence ID" value="CAI49145.1"/>
    <property type="molecule type" value="Genomic_DNA"/>
</dbReference>
<feature type="transmembrane region" description="Helical" evidence="1">
    <location>
        <begin position="21"/>
        <end position="50"/>
    </location>
</feature>
<name>A0A1U7EVR6_NATPD</name>
<dbReference type="RefSeq" id="WP_011322773.1">
    <property type="nucleotide sequence ID" value="NC_007426.1"/>
</dbReference>
<reference evidence="2 3" key="1">
    <citation type="journal article" date="2005" name="Genome Res.">
        <title>Living with two extremes: conclusions from the genome sequence of Natronomonas pharaonis.</title>
        <authorList>
            <person name="Falb M."/>
            <person name="Pfeiffer F."/>
            <person name="Palm P."/>
            <person name="Rodewald K."/>
            <person name="Hickmann V."/>
            <person name="Tittor J."/>
            <person name="Oesterhelt D."/>
        </authorList>
    </citation>
    <scope>NUCLEOTIDE SEQUENCE [LARGE SCALE GENOMIC DNA]</scope>
    <source>
        <strain evidence="3">ATCC 35678 / DSM 2160 / CIP 103997 / JCM 8858 / NBRC 14720 / NCIMB 2260 / Gabara</strain>
    </source>
</reference>
<feature type="transmembrane region" description="Helical" evidence="1">
    <location>
        <begin position="431"/>
        <end position="451"/>
    </location>
</feature>
<sequence length="499" mass="50652">MAIAPALRAVIAVFRGRASDLLPAFFLTPAISAVVQVVGLGGFALSYLYLATTGRLERFQSALADRELDPPSPEDPAFEAWLEELVPVFEVLLPPAVVGLLAVTALVAVVLFVALYGVALAAQLSASVATLRDRRGTTAALAGARRHTGAMVVLVVFEVFLWVLATAVAGVAGAMAALLLPGILFVAVALVVTLAWLAAVVCIRALFAFAPVAVVEDGVGAGDGLRRAGGYIRRNAGDAVGYYLLALGLLGVVGVLSGGGEAGARAAAVAGFVVVSPALAVLKTALYAGTVDAIAPPAVPERSAAAQLSSGLRRGLAELGAFVRATPGTHAVATGLILGGFGLGWMLAAPYEGLVTASIEARLEDHFAPTAAVFFAANNWTVAVGTALSGLTLAVPAAASLVFNGVVFGVYGRLEADPEALAAFVAPHGVLEIPAIIAAGAAGLWLGVAGWRRLRGRCSDAELADRIERSFWVLVGIGVVLAVAGFIEGFISPSVAGLV</sequence>
<dbReference type="eggNOG" id="arCOG01994">
    <property type="taxonomic scope" value="Archaea"/>
</dbReference>
<keyword evidence="1" id="KW-1133">Transmembrane helix</keyword>
<evidence type="ECO:0000256" key="1">
    <source>
        <dbReference type="SAM" id="Phobius"/>
    </source>
</evidence>
<dbReference type="OrthoDB" id="86288at2157"/>
<keyword evidence="1" id="KW-0472">Membrane</keyword>
<feature type="transmembrane region" description="Helical" evidence="1">
    <location>
        <begin position="262"/>
        <end position="282"/>
    </location>
</feature>
<dbReference type="PANTHER" id="PTHR35337:SF1">
    <property type="entry name" value="SLR1478 PROTEIN"/>
    <property type="match status" value="1"/>
</dbReference>
<proteinExistence type="predicted"/>
<feature type="transmembrane region" description="Helical" evidence="1">
    <location>
        <begin position="236"/>
        <end position="256"/>
    </location>
</feature>
<gene>
    <name evidence="2" type="ordered locus">NP_2108A</name>
</gene>
<dbReference type="Pfam" id="PF01944">
    <property type="entry name" value="SpoIIM"/>
    <property type="match status" value="1"/>
</dbReference>
<dbReference type="KEGG" id="nph:NP_2108A"/>
<accession>A0A1U7EVR6</accession>
<organism evidence="2 3">
    <name type="scientific">Natronomonas pharaonis (strain ATCC 35678 / DSM 2160 / CIP 103997 / JCM 8858 / NBRC 14720 / NCIMB 2260 / Gabara)</name>
    <name type="common">Halobacterium pharaonis</name>
    <dbReference type="NCBI Taxonomy" id="348780"/>
    <lineage>
        <taxon>Archaea</taxon>
        <taxon>Methanobacteriati</taxon>
        <taxon>Methanobacteriota</taxon>
        <taxon>Stenosarchaea group</taxon>
        <taxon>Halobacteria</taxon>
        <taxon>Halobacteriales</taxon>
        <taxon>Natronomonadaceae</taxon>
        <taxon>Natronomonas</taxon>
    </lineage>
</organism>
<feature type="transmembrane region" description="Helical" evidence="1">
    <location>
        <begin position="471"/>
        <end position="491"/>
    </location>
</feature>
<evidence type="ECO:0000313" key="2">
    <source>
        <dbReference type="EMBL" id="CAI49145.1"/>
    </source>
</evidence>
<keyword evidence="1" id="KW-0812">Transmembrane</keyword>
<dbReference type="GeneID" id="3701350"/>
<dbReference type="InterPro" id="IPR002798">
    <property type="entry name" value="SpoIIM-like"/>
</dbReference>
<dbReference type="PANTHER" id="PTHR35337">
    <property type="entry name" value="SLR1478 PROTEIN"/>
    <property type="match status" value="1"/>
</dbReference>
<dbReference type="HOGENOM" id="CLU_044678_0_0_2"/>
<dbReference type="AlphaFoldDB" id="A0A1U7EVR6"/>
<dbReference type="STRING" id="348780.NP_2108A"/>
<feature type="transmembrane region" description="Helical" evidence="1">
    <location>
        <begin position="182"/>
        <end position="215"/>
    </location>
</feature>
<feature type="transmembrane region" description="Helical" evidence="1">
    <location>
        <begin position="391"/>
        <end position="411"/>
    </location>
</feature>
<feature type="transmembrane region" description="Helical" evidence="1">
    <location>
        <begin position="150"/>
        <end position="176"/>
    </location>
</feature>
<keyword evidence="3" id="KW-1185">Reference proteome</keyword>
<feature type="transmembrane region" description="Helical" evidence="1">
    <location>
        <begin position="96"/>
        <end position="129"/>
    </location>
</feature>
<evidence type="ECO:0000313" key="3">
    <source>
        <dbReference type="Proteomes" id="UP000002698"/>
    </source>
</evidence>
<dbReference type="Proteomes" id="UP000002698">
    <property type="component" value="Chromosome"/>
</dbReference>
<protein>
    <submittedName>
        <fullName evidence="2">DUF95 family protein</fullName>
    </submittedName>
</protein>